<feature type="domain" description="MacB-like periplasmic core" evidence="8">
    <location>
        <begin position="435"/>
        <end position="636"/>
    </location>
</feature>
<dbReference type="PANTHER" id="PTHR30572:SF18">
    <property type="entry name" value="ABC-TYPE MACROLIDE FAMILY EXPORT SYSTEM PERMEASE COMPONENT 2"/>
    <property type="match status" value="1"/>
</dbReference>
<dbReference type="GO" id="GO:0005886">
    <property type="term" value="C:plasma membrane"/>
    <property type="evidence" value="ECO:0007669"/>
    <property type="project" value="UniProtKB-SubCell"/>
</dbReference>
<evidence type="ECO:0000256" key="2">
    <source>
        <dbReference type="ARBA" id="ARBA00022475"/>
    </source>
</evidence>
<comment type="subcellular location">
    <subcellularLocation>
        <location evidence="1">Cell membrane</location>
        <topology evidence="1">Multi-pass membrane protein</topology>
    </subcellularLocation>
</comment>
<sequence length="793" mass="88782">MFRNYIKIALRGLVKHRAYSFINILGLATGMAVTLLIGLWVYHEASYDRFLPDYEQVYQIKRHYTIEGETHTIEAIALPLVEIMENDIPGIAHVALSDWGNAHSLMVGETKLSSQGYFVGEDFLQILKYPLLRGEPATVLNDPNSIVLTEQTATALFGDADPMGQAVKLDNSQELTVSGILRDVPGNSTMQFSYLLPFSLLENISPYVREARNEWLVNSFMLYLGLAPGVDQEQITPLIENILAEKSPDLKPYDPRLSLQPAADWHLYGRYENGRPAGGYIEYVRLFGIIGLLVLIIACINFMNLATARSEKRAKEVGVRKAIGSKRKHLIVQFLSESLLLTTVSFALGILLVYLVLEPFNQLVGSEIRIPFDQPLFWLLMVAYLLLTALLAGSRPAFYLSSFNAVRVLKGGMQKQRSAVWGRKALVLIQFSCSIALIISTLIIYQQIRHVQDRPTGYLRDRLMMSEMSEDLNRNYEAIKADLLGSGLVEQVAKASGSASEINFFTIISNWPGRNPDRAHLEIGAVRASETYFKTMGMEIIAGRDFKSNLEADSHSVILNEAAIRQLQLDDPIGQTINWNRNQNVTIVGVVKDAILLSPFTPVHPTLFAPSFNHESSILYRLSPNVSPREAIPQLAEIFDRYNPAFPYEYQFADEAYARKFQLELLVGKLAGLFAGLAIFVSCLGLFGLAAFMAEQRRKEIGIRKVLGATLMQIWLLLSREFLLLVLISCVLATPLALYFLQDWLLQYDYRISISPLTFVLAGLLALIITVITISFQAIRAGTARPVDSLRSE</sequence>
<feature type="transmembrane region" description="Helical" evidence="6">
    <location>
        <begin position="722"/>
        <end position="741"/>
    </location>
</feature>
<feature type="transmembrane region" description="Helical" evidence="6">
    <location>
        <begin position="670"/>
        <end position="694"/>
    </location>
</feature>
<dbReference type="InterPro" id="IPR003838">
    <property type="entry name" value="ABC3_permease_C"/>
</dbReference>
<dbReference type="Proteomes" id="UP000223913">
    <property type="component" value="Unassembled WGS sequence"/>
</dbReference>
<accession>A0A2D0NFA7</accession>
<keyword evidence="4 6" id="KW-1133">Transmembrane helix</keyword>
<feature type="domain" description="ABC3 transporter permease C-terminal" evidence="7">
    <location>
        <begin position="673"/>
        <end position="782"/>
    </location>
</feature>
<feature type="transmembrane region" description="Helical" evidence="6">
    <location>
        <begin position="425"/>
        <end position="445"/>
    </location>
</feature>
<feature type="transmembrane region" description="Helical" evidence="6">
    <location>
        <begin position="376"/>
        <end position="393"/>
    </location>
</feature>
<protein>
    <recommendedName>
        <fullName evidence="11">ABC transporter permease</fullName>
    </recommendedName>
</protein>
<feature type="domain" description="ABC3 transporter permease C-terminal" evidence="7">
    <location>
        <begin position="289"/>
        <end position="393"/>
    </location>
</feature>
<keyword evidence="5 6" id="KW-0472">Membrane</keyword>
<dbReference type="InterPro" id="IPR025857">
    <property type="entry name" value="MacB_PCD"/>
</dbReference>
<dbReference type="InterPro" id="IPR050250">
    <property type="entry name" value="Macrolide_Exporter_MacB"/>
</dbReference>
<gene>
    <name evidence="9" type="ORF">CRP01_10735</name>
</gene>
<keyword evidence="10" id="KW-1185">Reference proteome</keyword>
<dbReference type="Pfam" id="PF12704">
    <property type="entry name" value="MacB_PCD"/>
    <property type="match status" value="2"/>
</dbReference>
<feature type="transmembrane region" description="Helical" evidence="6">
    <location>
        <begin position="21"/>
        <end position="42"/>
    </location>
</feature>
<name>A0A2D0NFA7_FLAN2</name>
<evidence type="ECO:0000313" key="9">
    <source>
        <dbReference type="EMBL" id="PHN06859.1"/>
    </source>
</evidence>
<feature type="transmembrane region" description="Helical" evidence="6">
    <location>
        <begin position="283"/>
        <end position="305"/>
    </location>
</feature>
<keyword evidence="2" id="KW-1003">Cell membrane</keyword>
<dbReference type="OrthoDB" id="1451596at2"/>
<feature type="transmembrane region" description="Helical" evidence="6">
    <location>
        <begin position="753"/>
        <end position="776"/>
    </location>
</feature>
<evidence type="ECO:0000259" key="8">
    <source>
        <dbReference type="Pfam" id="PF12704"/>
    </source>
</evidence>
<dbReference type="PANTHER" id="PTHR30572">
    <property type="entry name" value="MEMBRANE COMPONENT OF TRANSPORTER-RELATED"/>
    <property type="match status" value="1"/>
</dbReference>
<dbReference type="AlphaFoldDB" id="A0A2D0NFA7"/>
<feature type="domain" description="MacB-like periplasmic core" evidence="8">
    <location>
        <begin position="20"/>
        <end position="240"/>
    </location>
</feature>
<comment type="caution">
    <text evidence="9">The sequence shown here is derived from an EMBL/GenBank/DDBJ whole genome shotgun (WGS) entry which is preliminary data.</text>
</comment>
<reference evidence="9 10" key="1">
    <citation type="submission" date="2017-10" db="EMBL/GenBank/DDBJ databases">
        <title>The draft genome sequence of Lewinella nigricans NBRC 102662.</title>
        <authorList>
            <person name="Wang K."/>
        </authorList>
    </citation>
    <scope>NUCLEOTIDE SEQUENCE [LARGE SCALE GENOMIC DNA]</scope>
    <source>
        <strain evidence="9 10">NBRC 102662</strain>
    </source>
</reference>
<proteinExistence type="predicted"/>
<evidence type="ECO:0000256" key="3">
    <source>
        <dbReference type="ARBA" id="ARBA00022692"/>
    </source>
</evidence>
<evidence type="ECO:0008006" key="11">
    <source>
        <dbReference type="Google" id="ProtNLM"/>
    </source>
</evidence>
<evidence type="ECO:0000259" key="7">
    <source>
        <dbReference type="Pfam" id="PF02687"/>
    </source>
</evidence>
<organism evidence="9 10">
    <name type="scientific">Flavilitoribacter nigricans (strain ATCC 23147 / DSM 23189 / NBRC 102662 / NCIMB 1420 / SS-2)</name>
    <name type="common">Lewinella nigricans</name>
    <dbReference type="NCBI Taxonomy" id="1122177"/>
    <lineage>
        <taxon>Bacteria</taxon>
        <taxon>Pseudomonadati</taxon>
        <taxon>Bacteroidota</taxon>
        <taxon>Saprospiria</taxon>
        <taxon>Saprospirales</taxon>
        <taxon>Lewinellaceae</taxon>
        <taxon>Flavilitoribacter</taxon>
    </lineage>
</organism>
<dbReference type="EMBL" id="PDUD01000017">
    <property type="protein sequence ID" value="PHN06859.1"/>
    <property type="molecule type" value="Genomic_DNA"/>
</dbReference>
<evidence type="ECO:0000256" key="5">
    <source>
        <dbReference type="ARBA" id="ARBA00023136"/>
    </source>
</evidence>
<keyword evidence="3 6" id="KW-0812">Transmembrane</keyword>
<evidence type="ECO:0000256" key="1">
    <source>
        <dbReference type="ARBA" id="ARBA00004651"/>
    </source>
</evidence>
<dbReference type="Pfam" id="PF02687">
    <property type="entry name" value="FtsX"/>
    <property type="match status" value="2"/>
</dbReference>
<evidence type="ECO:0000256" key="6">
    <source>
        <dbReference type="SAM" id="Phobius"/>
    </source>
</evidence>
<evidence type="ECO:0000313" key="10">
    <source>
        <dbReference type="Proteomes" id="UP000223913"/>
    </source>
</evidence>
<dbReference type="GO" id="GO:0022857">
    <property type="term" value="F:transmembrane transporter activity"/>
    <property type="evidence" value="ECO:0007669"/>
    <property type="project" value="TreeGrafter"/>
</dbReference>
<evidence type="ECO:0000256" key="4">
    <source>
        <dbReference type="ARBA" id="ARBA00022989"/>
    </source>
</evidence>
<feature type="transmembrane region" description="Helical" evidence="6">
    <location>
        <begin position="330"/>
        <end position="356"/>
    </location>
</feature>